<accession>A0A366JGI1</accession>
<dbReference type="Proteomes" id="UP000252792">
    <property type="component" value="Unassembled WGS sequence"/>
</dbReference>
<protein>
    <submittedName>
        <fullName evidence="3">Cysteine desulfurase family protein (TIGR01976 family)</fullName>
    </submittedName>
</protein>
<dbReference type="EMBL" id="QNSE01000001">
    <property type="protein sequence ID" value="RBP85570.1"/>
    <property type="molecule type" value="Genomic_DNA"/>
</dbReference>
<keyword evidence="1" id="KW-0663">Pyridoxal phosphate</keyword>
<dbReference type="SUPFAM" id="SSF53383">
    <property type="entry name" value="PLP-dependent transferases"/>
    <property type="match status" value="1"/>
</dbReference>
<gene>
    <name evidence="3" type="ORF">DFP80_10165</name>
</gene>
<dbReference type="Gene3D" id="3.40.640.10">
    <property type="entry name" value="Type I PLP-dependent aspartate aminotransferase-like (Major domain)"/>
    <property type="match status" value="1"/>
</dbReference>
<dbReference type="Pfam" id="PF00266">
    <property type="entry name" value="Aminotran_5"/>
    <property type="match status" value="1"/>
</dbReference>
<feature type="domain" description="Aminotransferase class V" evidence="2">
    <location>
        <begin position="46"/>
        <end position="421"/>
    </location>
</feature>
<dbReference type="RefSeq" id="WP_241560182.1">
    <property type="nucleotide sequence ID" value="NZ_RIZH01000002.1"/>
</dbReference>
<evidence type="ECO:0000259" key="2">
    <source>
        <dbReference type="Pfam" id="PF00266"/>
    </source>
</evidence>
<dbReference type="InterPro" id="IPR000192">
    <property type="entry name" value="Aminotrans_V_dom"/>
</dbReference>
<dbReference type="AlphaFoldDB" id="A0A366JGI1"/>
<dbReference type="InterPro" id="IPR015424">
    <property type="entry name" value="PyrdxlP-dep_Trfase"/>
</dbReference>
<dbReference type="InterPro" id="IPR015422">
    <property type="entry name" value="PyrdxlP-dep_Trfase_small"/>
</dbReference>
<name>A0A366JGI1_9GAMM</name>
<evidence type="ECO:0000256" key="1">
    <source>
        <dbReference type="ARBA" id="ARBA00022898"/>
    </source>
</evidence>
<dbReference type="InterPro" id="IPR015421">
    <property type="entry name" value="PyrdxlP-dep_Trfase_major"/>
</dbReference>
<reference evidence="3 4" key="1">
    <citation type="submission" date="2018-06" db="EMBL/GenBank/DDBJ databases">
        <title>Genomic Encyclopedia of Type Strains, Phase III (KMG-III): the genomes of soil and plant-associated and newly described type strains.</title>
        <authorList>
            <person name="Whitman W."/>
        </authorList>
    </citation>
    <scope>NUCLEOTIDE SEQUENCE [LARGE SCALE GENOMIC DNA]</scope>
    <source>
        <strain evidence="3 4">CECT 7377</strain>
    </source>
</reference>
<sequence length="430" mass="47061">MLVRFEWQAVDCFQCGDKVMTPKLDLAFVRSQFPAFKEPSLAGQAFFDNAGGSYACQSVIDHLDQYYRETKLQPYHLHPAAQKAGAQMDLAHERLASYLNVKASEVHLGPSTSQNTYVLAQAFGKILKAGDEVIVTNQDHEANIGVWRALESRGIVIKEWQVDTQTGSLDINDLETLFTEQTKLLAFTHCSNIVAEINPVAEICALAKAAGVATLVDGVSFAGHGLPDVNALGADIYLLSLYKAYGTHLGVMVIRDAMADKLGNQAHYFNKAYRQKWFVPAGPDHAQVAASRGVLDYFDALHDHHFDTTGSVIEKVQRVRGLLHDAEQGLLVKLLRFVDQHPKLILLGTADPSKRAATVAIIPKGQTPQELAQKLVDQGIICGAGHFYAVRLLEAMGVDAATGVVRLSFVHYTNAEEIDQLIEALDKALS</sequence>
<proteinExistence type="predicted"/>
<comment type="caution">
    <text evidence="3">The sequence shown here is derived from an EMBL/GenBank/DDBJ whole genome shotgun (WGS) entry which is preliminary data.</text>
</comment>
<dbReference type="Gene3D" id="3.90.1150.10">
    <property type="entry name" value="Aspartate Aminotransferase, domain 1"/>
    <property type="match status" value="1"/>
</dbReference>
<keyword evidence="4" id="KW-1185">Reference proteome</keyword>
<organism evidence="3 4">
    <name type="scientific">Marinomonas rhizomae</name>
    <dbReference type="NCBI Taxonomy" id="491948"/>
    <lineage>
        <taxon>Bacteria</taxon>
        <taxon>Pseudomonadati</taxon>
        <taxon>Pseudomonadota</taxon>
        <taxon>Gammaproteobacteria</taxon>
        <taxon>Oceanospirillales</taxon>
        <taxon>Oceanospirillaceae</taxon>
        <taxon>Marinomonas</taxon>
    </lineage>
</organism>
<dbReference type="PANTHER" id="PTHR43586">
    <property type="entry name" value="CYSTEINE DESULFURASE"/>
    <property type="match status" value="1"/>
</dbReference>
<evidence type="ECO:0000313" key="4">
    <source>
        <dbReference type="Proteomes" id="UP000252792"/>
    </source>
</evidence>
<evidence type="ECO:0000313" key="3">
    <source>
        <dbReference type="EMBL" id="RBP85570.1"/>
    </source>
</evidence>
<dbReference type="PANTHER" id="PTHR43586:SF21">
    <property type="entry name" value="PYRIDOXAL PHOSPHATE (PLP)-DEPENDENT ASPARTATE AMINOTRANSFERASE SUPERFAMILY"/>
    <property type="match status" value="1"/>
</dbReference>